<comment type="caution">
    <text evidence="2">The sequence shown here is derived from an EMBL/GenBank/DDBJ whole genome shotgun (WGS) entry which is preliminary data.</text>
</comment>
<evidence type="ECO:0000313" key="3">
    <source>
        <dbReference type="Proteomes" id="UP001628156"/>
    </source>
</evidence>
<evidence type="ECO:0000313" key="2">
    <source>
        <dbReference type="EMBL" id="GAB1223826.1"/>
    </source>
</evidence>
<accession>A0ABQ0DLU8</accession>
<dbReference type="EMBL" id="BAAFRS010000162">
    <property type="protein sequence ID" value="GAB1223826.1"/>
    <property type="molecule type" value="Genomic_DNA"/>
</dbReference>
<gene>
    <name evidence="2" type="ORF">ENUP19_0162G0018</name>
</gene>
<keyword evidence="1" id="KW-0812">Transmembrane</keyword>
<feature type="transmembrane region" description="Helical" evidence="1">
    <location>
        <begin position="79"/>
        <end position="101"/>
    </location>
</feature>
<keyword evidence="3" id="KW-1185">Reference proteome</keyword>
<reference evidence="2 3" key="1">
    <citation type="journal article" date="2019" name="PLoS Negl. Trop. Dis.">
        <title>Whole genome sequencing of Entamoeba nuttalli reveals mammalian host-related molecular signatures and a novel octapeptide-repeat surface protein.</title>
        <authorList>
            <person name="Tanaka M."/>
            <person name="Makiuchi T."/>
            <person name="Komiyama T."/>
            <person name="Shiina T."/>
            <person name="Osaki K."/>
            <person name="Tachibana H."/>
        </authorList>
    </citation>
    <scope>NUCLEOTIDE SEQUENCE [LARGE SCALE GENOMIC DNA]</scope>
    <source>
        <strain evidence="2 3">P19-061405</strain>
    </source>
</reference>
<feature type="transmembrane region" description="Helical" evidence="1">
    <location>
        <begin position="42"/>
        <end position="59"/>
    </location>
</feature>
<dbReference type="Proteomes" id="UP001628156">
    <property type="component" value="Unassembled WGS sequence"/>
</dbReference>
<protein>
    <submittedName>
        <fullName evidence="2">Uncharacterized protein</fullName>
    </submittedName>
</protein>
<evidence type="ECO:0000256" key="1">
    <source>
        <dbReference type="SAM" id="Phobius"/>
    </source>
</evidence>
<name>A0ABQ0DLU8_9EUKA</name>
<organism evidence="2 3">
    <name type="scientific">Entamoeba nuttalli</name>
    <dbReference type="NCBI Taxonomy" id="412467"/>
    <lineage>
        <taxon>Eukaryota</taxon>
        <taxon>Amoebozoa</taxon>
        <taxon>Evosea</taxon>
        <taxon>Archamoebae</taxon>
        <taxon>Mastigamoebida</taxon>
        <taxon>Entamoebidae</taxon>
        <taxon>Entamoeba</taxon>
    </lineage>
</organism>
<proteinExistence type="predicted"/>
<sequence length="106" mass="12409">MAETPPILVGITKEQFAGVLQFEPNIEDGYDYVVNDEVRKRMLIYVVISALCPPFFFYIHRIYSKSEDPVIHNRYKLCLNIFAFEVCCLVIIGVVLFSWWFHDALE</sequence>
<keyword evidence="1" id="KW-0472">Membrane</keyword>
<keyword evidence="1" id="KW-1133">Transmembrane helix</keyword>